<organism evidence="6 7">
    <name type="scientific">Ignelater luminosus</name>
    <name type="common">Cucubano</name>
    <name type="synonym">Pyrophorus luminosus</name>
    <dbReference type="NCBI Taxonomy" id="2038154"/>
    <lineage>
        <taxon>Eukaryota</taxon>
        <taxon>Metazoa</taxon>
        <taxon>Ecdysozoa</taxon>
        <taxon>Arthropoda</taxon>
        <taxon>Hexapoda</taxon>
        <taxon>Insecta</taxon>
        <taxon>Pterygota</taxon>
        <taxon>Neoptera</taxon>
        <taxon>Endopterygota</taxon>
        <taxon>Coleoptera</taxon>
        <taxon>Polyphaga</taxon>
        <taxon>Elateriformia</taxon>
        <taxon>Elateroidea</taxon>
        <taxon>Elateridae</taxon>
        <taxon>Agrypninae</taxon>
        <taxon>Pyrophorini</taxon>
        <taxon>Ignelater</taxon>
    </lineage>
</organism>
<dbReference type="InterPro" id="IPR048348">
    <property type="entry name" value="CCDC22_CC"/>
</dbReference>
<evidence type="ECO:0000313" key="6">
    <source>
        <dbReference type="EMBL" id="KAF2884096.1"/>
    </source>
</evidence>
<feature type="domain" description="CCDC22 coiled-coil" evidence="4">
    <location>
        <begin position="266"/>
        <end position="529"/>
    </location>
</feature>
<name>A0A8K0CF75_IGNLU</name>
<feature type="coiled-coil region" evidence="3">
    <location>
        <begin position="512"/>
        <end position="562"/>
    </location>
</feature>
<keyword evidence="3" id="KW-0175">Coiled coil</keyword>
<proteinExistence type="inferred from homology"/>
<feature type="coiled-coil region" evidence="3">
    <location>
        <begin position="367"/>
        <end position="422"/>
    </location>
</feature>
<reference evidence="6" key="1">
    <citation type="submission" date="2019-08" db="EMBL/GenBank/DDBJ databases">
        <title>The genome of the North American firefly Photinus pyralis.</title>
        <authorList>
            <consortium name="Photinus pyralis genome working group"/>
            <person name="Fallon T.R."/>
            <person name="Sander Lower S.E."/>
            <person name="Weng J.-K."/>
        </authorList>
    </citation>
    <scope>NUCLEOTIDE SEQUENCE</scope>
    <source>
        <strain evidence="6">TRF0915ILg1</strain>
        <tissue evidence="6">Whole body</tissue>
    </source>
</reference>
<dbReference type="EMBL" id="VTPC01090222">
    <property type="protein sequence ID" value="KAF2884096.1"/>
    <property type="molecule type" value="Genomic_DNA"/>
</dbReference>
<dbReference type="Proteomes" id="UP000801492">
    <property type="component" value="Unassembled WGS sequence"/>
</dbReference>
<evidence type="ECO:0000313" key="7">
    <source>
        <dbReference type="Proteomes" id="UP000801492"/>
    </source>
</evidence>
<evidence type="ECO:0000256" key="1">
    <source>
        <dbReference type="ARBA" id="ARBA00006438"/>
    </source>
</evidence>
<evidence type="ECO:0000259" key="4">
    <source>
        <dbReference type="Pfam" id="PF05667"/>
    </source>
</evidence>
<feature type="coiled-coil region" evidence="3">
    <location>
        <begin position="277"/>
        <end position="304"/>
    </location>
</feature>
<dbReference type="GO" id="GO:0097602">
    <property type="term" value="F:cullin family protein binding"/>
    <property type="evidence" value="ECO:0007669"/>
    <property type="project" value="TreeGrafter"/>
</dbReference>
<dbReference type="AlphaFoldDB" id="A0A8K0CF75"/>
<dbReference type="InterPro" id="IPR048349">
    <property type="entry name" value="CCDC22_N"/>
</dbReference>
<dbReference type="OrthoDB" id="10266736at2759"/>
<dbReference type="PANTHER" id="PTHR15668:SF4">
    <property type="entry name" value="COILED-COIL DOMAIN-CONTAINING PROTEIN 22"/>
    <property type="match status" value="1"/>
</dbReference>
<feature type="domain" description="CCDC22 N-terminal" evidence="5">
    <location>
        <begin position="1"/>
        <end position="107"/>
    </location>
</feature>
<sequence length="563" mass="64888">MEEVDNIIIDSLRNIHCDIDDDINSLREFTADLVFTAIVCCLESITPGVKFPHKLPPSMSLRLKLATNIAEHIKELGYRGDMGYQTILYCNEVETRRVLMFLVERLPRDTSKTTVSEELGYVPRLIKEIENRIKLSFEKPWVPNCLLKDGMRDCGNTQLRQDFSHGFPLQTENIRIPSTQGNYSEALKKYWVHNLPDVTKQCNPRNLIPSLLYKDSEFSINCLNLSQSLKVDEDIANIDVTTNTINETNVTTDVSLNGHPVEENAYENKIQCLLQYVNNNKSKFKELQEKQKILEAKLAQVSDEKTKKETSLKEAIARVKTKSKALTVLSNEENMIKLRNLVENGSKRLIELANQWNQVQTPLLTQHHELQQNLSAQETKVINEQQKLQNLKEKNHQLSTELKEKDKLEQQLLQEYEKLSKNTNRSAYTRRILEIIGNIKKQNEEIQKVLKDTKTIQKDINNLNGQLDRSFTLSDELIFRDAKRDEMARKAYKLLATLHTDCGEVVQAVTDLGLVERECRNLQEQVDAELAREISTKLERVNADLAEVKKETTALIKQMKEQL</sequence>
<evidence type="ECO:0000256" key="3">
    <source>
        <dbReference type="SAM" id="Coils"/>
    </source>
</evidence>
<dbReference type="Pfam" id="PF05667">
    <property type="entry name" value="CCDC22_CC"/>
    <property type="match status" value="1"/>
</dbReference>
<gene>
    <name evidence="6" type="ORF">ILUMI_22064</name>
</gene>
<dbReference type="InterPro" id="IPR008530">
    <property type="entry name" value="CCDC22"/>
</dbReference>
<keyword evidence="7" id="KW-1185">Reference proteome</keyword>
<evidence type="ECO:0000259" key="5">
    <source>
        <dbReference type="Pfam" id="PF21674"/>
    </source>
</evidence>
<protein>
    <recommendedName>
        <fullName evidence="2">Coiled-coil domain-containing protein 22 homolog</fullName>
    </recommendedName>
</protein>
<dbReference type="GO" id="GO:2000060">
    <property type="term" value="P:positive regulation of ubiquitin-dependent protein catabolic process"/>
    <property type="evidence" value="ECO:0007669"/>
    <property type="project" value="TreeGrafter"/>
</dbReference>
<dbReference type="Pfam" id="PF21674">
    <property type="entry name" value="CCDC22_N"/>
    <property type="match status" value="1"/>
</dbReference>
<evidence type="ECO:0000256" key="2">
    <source>
        <dbReference type="ARBA" id="ARBA00017553"/>
    </source>
</evidence>
<accession>A0A8K0CF75</accession>
<comment type="caution">
    <text evidence="6">The sequence shown here is derived from an EMBL/GenBank/DDBJ whole genome shotgun (WGS) entry which is preliminary data.</text>
</comment>
<comment type="similarity">
    <text evidence="1">Belongs to the CCDC22 family.</text>
</comment>
<dbReference type="PANTHER" id="PTHR15668">
    <property type="entry name" value="JM1 PROTEIN"/>
    <property type="match status" value="1"/>
</dbReference>